<dbReference type="EMBL" id="LGRX02034874">
    <property type="protein sequence ID" value="KAK3236742.1"/>
    <property type="molecule type" value="Genomic_DNA"/>
</dbReference>
<evidence type="ECO:0000313" key="6">
    <source>
        <dbReference type="Proteomes" id="UP001190700"/>
    </source>
</evidence>
<reference evidence="5 6" key="1">
    <citation type="journal article" date="2015" name="Genome Biol. Evol.">
        <title>Comparative Genomics of a Bacterivorous Green Alga Reveals Evolutionary Causalities and Consequences of Phago-Mixotrophic Mode of Nutrition.</title>
        <authorList>
            <person name="Burns J.A."/>
            <person name="Paasch A."/>
            <person name="Narechania A."/>
            <person name="Kim E."/>
        </authorList>
    </citation>
    <scope>NUCLEOTIDE SEQUENCE [LARGE SCALE GENOMIC DNA]</scope>
    <source>
        <strain evidence="5 6">PLY_AMNH</strain>
    </source>
</reference>
<keyword evidence="6" id="KW-1185">Reference proteome</keyword>
<accession>A0AAE0BJF5</accession>
<dbReference type="InterPro" id="IPR040911">
    <property type="entry name" value="Exostosin_GT47"/>
</dbReference>
<dbReference type="GO" id="GO:0000139">
    <property type="term" value="C:Golgi membrane"/>
    <property type="evidence" value="ECO:0007669"/>
    <property type="project" value="UniProtKB-SubCell"/>
</dbReference>
<dbReference type="AlphaFoldDB" id="A0AAE0BJF5"/>
<comment type="similarity">
    <text evidence="2">Belongs to the glycosyltransferase 47 family.</text>
</comment>
<gene>
    <name evidence="5" type="ORF">CYMTET_53135</name>
</gene>
<dbReference type="PANTHER" id="PTHR11062">
    <property type="entry name" value="EXOSTOSIN HEPARAN SULFATE GLYCOSYLTRANSFERASE -RELATED"/>
    <property type="match status" value="1"/>
</dbReference>
<name>A0AAE0BJF5_9CHLO</name>
<dbReference type="InterPro" id="IPR004263">
    <property type="entry name" value="Exostosin"/>
</dbReference>
<keyword evidence="3" id="KW-0333">Golgi apparatus</keyword>
<evidence type="ECO:0000259" key="4">
    <source>
        <dbReference type="Pfam" id="PF03016"/>
    </source>
</evidence>
<feature type="domain" description="Exostosin GT47" evidence="4">
    <location>
        <begin position="87"/>
        <end position="165"/>
    </location>
</feature>
<dbReference type="GO" id="GO:0016757">
    <property type="term" value="F:glycosyltransferase activity"/>
    <property type="evidence" value="ECO:0007669"/>
    <property type="project" value="InterPro"/>
</dbReference>
<dbReference type="Pfam" id="PF03016">
    <property type="entry name" value="Exostosin_GT47"/>
    <property type="match status" value="1"/>
</dbReference>
<evidence type="ECO:0000256" key="2">
    <source>
        <dbReference type="ARBA" id="ARBA00010271"/>
    </source>
</evidence>
<evidence type="ECO:0000256" key="3">
    <source>
        <dbReference type="ARBA" id="ARBA00023034"/>
    </source>
</evidence>
<evidence type="ECO:0000256" key="1">
    <source>
        <dbReference type="ARBA" id="ARBA00004323"/>
    </source>
</evidence>
<proteinExistence type="inferred from homology"/>
<sequence>MAGTTFSGCPTSLQLGKNLFHEAHLLLSLLVTHMSAGGGAQGRMPLETTPRGLLWKYFGTCDEGRIKLRNSIEGLSCRAAHNSTAPERPPWESTADAFRSTKFCGVPQGTVGGDARRHMPSIAYGCVPVMLLNASYTFDELLDWSKFSVTVSEEEMPRLADILQAKVASGEYARLKSNLVKVWKFFWWYGPSVQNGGGSLFHKCDRGFGLGDEFQGGMANLSMTHPGGAFEAVMAVLRNRLVEQGKKTLSLHPVRRCHLGRLRSQRRKTLR</sequence>
<organism evidence="5 6">
    <name type="scientific">Cymbomonas tetramitiformis</name>
    <dbReference type="NCBI Taxonomy" id="36881"/>
    <lineage>
        <taxon>Eukaryota</taxon>
        <taxon>Viridiplantae</taxon>
        <taxon>Chlorophyta</taxon>
        <taxon>Pyramimonadophyceae</taxon>
        <taxon>Pyramimonadales</taxon>
        <taxon>Pyramimonadaceae</taxon>
        <taxon>Cymbomonas</taxon>
    </lineage>
</organism>
<protein>
    <recommendedName>
        <fullName evidence="4">Exostosin GT47 domain-containing protein</fullName>
    </recommendedName>
</protein>
<dbReference type="Proteomes" id="UP001190700">
    <property type="component" value="Unassembled WGS sequence"/>
</dbReference>
<comment type="caution">
    <text evidence="5">The sequence shown here is derived from an EMBL/GenBank/DDBJ whole genome shotgun (WGS) entry which is preliminary data.</text>
</comment>
<evidence type="ECO:0000313" key="5">
    <source>
        <dbReference type="EMBL" id="KAK3236742.1"/>
    </source>
</evidence>
<comment type="subcellular location">
    <subcellularLocation>
        <location evidence="1">Golgi apparatus membrane</location>
        <topology evidence="1">Single-pass type II membrane protein</topology>
    </subcellularLocation>
</comment>